<keyword evidence="2" id="KW-1185">Reference proteome</keyword>
<gene>
    <name evidence="1" type="ORF">GO493_18770</name>
</gene>
<organism evidence="1 2">
    <name type="scientific">Chitinophaga tropicalis</name>
    <dbReference type="NCBI Taxonomy" id="2683588"/>
    <lineage>
        <taxon>Bacteria</taxon>
        <taxon>Pseudomonadati</taxon>
        <taxon>Bacteroidota</taxon>
        <taxon>Chitinophagia</taxon>
        <taxon>Chitinophagales</taxon>
        <taxon>Chitinophagaceae</taxon>
        <taxon>Chitinophaga</taxon>
    </lineage>
</organism>
<protein>
    <recommendedName>
        <fullName evidence="3">DUF4377 domain-containing protein</fullName>
    </recommendedName>
</protein>
<dbReference type="RefSeq" id="WP_157307770.1">
    <property type="nucleotide sequence ID" value="NZ_WRXN01000008.1"/>
</dbReference>
<evidence type="ECO:0000313" key="1">
    <source>
        <dbReference type="EMBL" id="MVT10323.1"/>
    </source>
</evidence>
<dbReference type="EMBL" id="WRXN01000008">
    <property type="protein sequence ID" value="MVT10323.1"/>
    <property type="molecule type" value="Genomic_DNA"/>
</dbReference>
<dbReference type="PROSITE" id="PS51257">
    <property type="entry name" value="PROKAR_LIPOPROTEIN"/>
    <property type="match status" value="1"/>
</dbReference>
<reference evidence="1 2" key="1">
    <citation type="submission" date="2019-12" db="EMBL/GenBank/DDBJ databases">
        <title>Chitinophaga sp. strain ysch24 (GDMCC 1.1355), whole genome shotgun sequence.</title>
        <authorList>
            <person name="Zhang X."/>
        </authorList>
    </citation>
    <scope>NUCLEOTIDE SEQUENCE [LARGE SCALE GENOMIC DNA]</scope>
    <source>
        <strain evidence="2">ysch24</strain>
    </source>
</reference>
<evidence type="ECO:0008006" key="3">
    <source>
        <dbReference type="Google" id="ProtNLM"/>
    </source>
</evidence>
<sequence>MKHFLLFLPFVLLFAACSKDEFDPSKPKAGQVVELFVDHYRTGSDSRLFLNTDRKNSLGTYVDKFDQREIGYTYVIKAKVVVAPSNLMDAPSYWFEYVRTVETEKYKGQDTFALPLFGFLAPSEVFFLRKDTDKYYYRNYLLSPADATVQADLAEALEKGPGMLTAAGPRSITLYVKHDPDNYGKGYVVYRVAL</sequence>
<name>A0A7K1U7J3_9BACT</name>
<dbReference type="Proteomes" id="UP000461730">
    <property type="component" value="Unassembled WGS sequence"/>
</dbReference>
<accession>A0A7K1U7J3</accession>
<comment type="caution">
    <text evidence="1">The sequence shown here is derived from an EMBL/GenBank/DDBJ whole genome shotgun (WGS) entry which is preliminary data.</text>
</comment>
<dbReference type="AlphaFoldDB" id="A0A7K1U7J3"/>
<proteinExistence type="predicted"/>
<evidence type="ECO:0000313" key="2">
    <source>
        <dbReference type="Proteomes" id="UP000461730"/>
    </source>
</evidence>